<accession>A0A3N6R980</accession>
<evidence type="ECO:0000313" key="2">
    <source>
        <dbReference type="Proteomes" id="UP000269154"/>
    </source>
</evidence>
<organism evidence="1 2">
    <name type="scientific">Okeania hirsuta</name>
    <dbReference type="NCBI Taxonomy" id="1458930"/>
    <lineage>
        <taxon>Bacteria</taxon>
        <taxon>Bacillati</taxon>
        <taxon>Cyanobacteriota</taxon>
        <taxon>Cyanophyceae</taxon>
        <taxon>Oscillatoriophycideae</taxon>
        <taxon>Oscillatoriales</taxon>
        <taxon>Microcoleaceae</taxon>
        <taxon>Okeania</taxon>
    </lineage>
</organism>
<dbReference type="Proteomes" id="UP000269154">
    <property type="component" value="Unassembled WGS sequence"/>
</dbReference>
<protein>
    <submittedName>
        <fullName evidence="1">Uncharacterized protein</fullName>
    </submittedName>
</protein>
<comment type="caution">
    <text evidence="1">The sequence shown here is derived from an EMBL/GenBank/DDBJ whole genome shotgun (WGS) entry which is preliminary data.</text>
</comment>
<name>A0A3N6R980_9CYAN</name>
<dbReference type="AlphaFoldDB" id="A0A3N6R980"/>
<sequence length="72" mass="8537">MKLPLNQYFARVNLFKNRLFHNFTEKLWVCASLFKGIKKRSRDGEVSSPYLIDQEKRIFAKVKPPYSRGTDN</sequence>
<evidence type="ECO:0000313" key="1">
    <source>
        <dbReference type="EMBL" id="RQH30166.1"/>
    </source>
</evidence>
<reference evidence="1 2" key="1">
    <citation type="journal article" date="2018" name="ACS Chem. Biol.">
        <title>Ketoreductase domain dysfunction expands chemodiversity: malyngamide biosynthesis in the cyanobacterium Okeania hirsuta.</title>
        <authorList>
            <person name="Moss N.A."/>
            <person name="Leao T."/>
            <person name="Rankin M."/>
            <person name="McCullough T.M."/>
            <person name="Qu P."/>
            <person name="Korobeynikov A."/>
            <person name="Smith J.L."/>
            <person name="Gerwick L."/>
            <person name="Gerwick W.H."/>
        </authorList>
    </citation>
    <scope>NUCLEOTIDE SEQUENCE [LARGE SCALE GENOMIC DNA]</scope>
    <source>
        <strain evidence="1 2">PAB10Feb10-1</strain>
    </source>
</reference>
<gene>
    <name evidence="1" type="ORF">D5R40_24105</name>
</gene>
<proteinExistence type="predicted"/>
<keyword evidence="2" id="KW-1185">Reference proteome</keyword>
<dbReference type="EMBL" id="RCBY01000181">
    <property type="protein sequence ID" value="RQH30166.1"/>
    <property type="molecule type" value="Genomic_DNA"/>
</dbReference>